<evidence type="ECO:0000313" key="1">
    <source>
        <dbReference type="EMBL" id="KYH24258.1"/>
    </source>
</evidence>
<keyword evidence="2" id="KW-1185">Reference proteome</keyword>
<name>A0A151A976_9EURY</name>
<organism evidence="1 2">
    <name type="scientific">Halalkalicoccus paucihalophilus</name>
    <dbReference type="NCBI Taxonomy" id="1008153"/>
    <lineage>
        <taxon>Archaea</taxon>
        <taxon>Methanobacteriati</taxon>
        <taxon>Methanobacteriota</taxon>
        <taxon>Stenosarchaea group</taxon>
        <taxon>Halobacteria</taxon>
        <taxon>Halobacteriales</taxon>
        <taxon>Halococcaceae</taxon>
        <taxon>Halalkalicoccus</taxon>
    </lineage>
</organism>
<proteinExistence type="predicted"/>
<accession>A0A151A976</accession>
<sequence length="52" mass="5802">MAHDENSCPCFSDVLLAIGKLNNLIDSVGFLNSNKFPWLKIIRRGSERGIPN</sequence>
<protein>
    <submittedName>
        <fullName evidence="1">Uncharacterized protein</fullName>
    </submittedName>
</protein>
<evidence type="ECO:0000313" key="2">
    <source>
        <dbReference type="Proteomes" id="UP000075321"/>
    </source>
</evidence>
<dbReference type="EMBL" id="LTAZ01000015">
    <property type="protein sequence ID" value="KYH24258.1"/>
    <property type="molecule type" value="Genomic_DNA"/>
</dbReference>
<gene>
    <name evidence="1" type="ORF">HAPAU_37290</name>
</gene>
<dbReference type="AlphaFoldDB" id="A0A151A976"/>
<comment type="caution">
    <text evidence="1">The sequence shown here is derived from an EMBL/GenBank/DDBJ whole genome shotgun (WGS) entry which is preliminary data.</text>
</comment>
<dbReference type="Proteomes" id="UP000075321">
    <property type="component" value="Unassembled WGS sequence"/>
</dbReference>
<reference evidence="1 2" key="1">
    <citation type="submission" date="2016-02" db="EMBL/GenBank/DDBJ databases">
        <title>Genome sequence of Halalkalicoccus paucihalophilus DSM 24557.</title>
        <authorList>
            <person name="Poehlein A."/>
            <person name="Daniel R."/>
        </authorList>
    </citation>
    <scope>NUCLEOTIDE SEQUENCE [LARGE SCALE GENOMIC DNA]</scope>
    <source>
        <strain evidence="1 2">DSM 24557</strain>
    </source>
</reference>